<protein>
    <submittedName>
        <fullName evidence="1">Uncharacterized protein</fullName>
    </submittedName>
</protein>
<feature type="non-terminal residue" evidence="1">
    <location>
        <position position="1"/>
    </location>
</feature>
<sequence length="69" mass="7766">EVGVGEEVKRGGNGRLEMGEIAKVVKKVVVDKDGDEVRRKTKYLSEKIRDKGDTDFDMVVKELTKLCKI</sequence>
<name>A0A6L5BA67_APIGR</name>
<accession>A0A6L5BA67</accession>
<keyword evidence="2" id="KW-1185">Reference proteome</keyword>
<dbReference type="SUPFAM" id="SSF53756">
    <property type="entry name" value="UDP-Glycosyltransferase/glycogen phosphorylase"/>
    <property type="match status" value="1"/>
</dbReference>
<dbReference type="Proteomes" id="UP000593563">
    <property type="component" value="Unassembled WGS sequence"/>
</dbReference>
<proteinExistence type="predicted"/>
<organism evidence="1 2">
    <name type="scientific">Apium graveolens</name>
    <name type="common">Celery</name>
    <dbReference type="NCBI Taxonomy" id="4045"/>
    <lineage>
        <taxon>Eukaryota</taxon>
        <taxon>Viridiplantae</taxon>
        <taxon>Streptophyta</taxon>
        <taxon>Embryophyta</taxon>
        <taxon>Tracheophyta</taxon>
        <taxon>Spermatophyta</taxon>
        <taxon>Magnoliopsida</taxon>
        <taxon>eudicotyledons</taxon>
        <taxon>Gunneridae</taxon>
        <taxon>Pentapetalae</taxon>
        <taxon>asterids</taxon>
        <taxon>campanulids</taxon>
        <taxon>Apiales</taxon>
        <taxon>Apiaceae</taxon>
        <taxon>Apioideae</taxon>
        <taxon>apioid superclade</taxon>
        <taxon>Apieae</taxon>
        <taxon>Apium</taxon>
    </lineage>
</organism>
<evidence type="ECO:0000313" key="2">
    <source>
        <dbReference type="Proteomes" id="UP000593563"/>
    </source>
</evidence>
<reference evidence="1" key="1">
    <citation type="submission" date="2020-01" db="EMBL/GenBank/DDBJ databases">
        <title>The Celery Genome Sequence Reveals Sequential Paleo-tetraploidization, Resistance Gene Elimination, Karyotype Evolution, and Functional Innovation in Apiales.</title>
        <authorList>
            <person name="Song X."/>
        </authorList>
    </citation>
    <scope>NUCLEOTIDE SEQUENCE</scope>
    <source>
        <tissue evidence="1">Leaf</tissue>
    </source>
</reference>
<gene>
    <name evidence="1" type="ORF">AG4045_005038</name>
</gene>
<evidence type="ECO:0000313" key="1">
    <source>
        <dbReference type="EMBL" id="KAF1002639.1"/>
    </source>
</evidence>
<dbReference type="AlphaFoldDB" id="A0A6L5BA67"/>
<comment type="caution">
    <text evidence="1">The sequence shown here is derived from an EMBL/GenBank/DDBJ whole genome shotgun (WGS) entry which is preliminary data.</text>
</comment>
<dbReference type="EMBL" id="WRXP01000707">
    <property type="protein sequence ID" value="KAF1002639.1"/>
    <property type="molecule type" value="Genomic_DNA"/>
</dbReference>